<evidence type="ECO:0000259" key="2">
    <source>
        <dbReference type="Pfam" id="PF02638"/>
    </source>
</evidence>
<proteinExistence type="predicted"/>
<dbReference type="Proteomes" id="UP000585258">
    <property type="component" value="Unassembled WGS sequence"/>
</dbReference>
<dbReference type="SUPFAM" id="SSF51445">
    <property type="entry name" value="(Trans)glycosidases"/>
    <property type="match status" value="1"/>
</dbReference>
<dbReference type="PANTHER" id="PTHR43405:SF1">
    <property type="entry name" value="GLYCOSYL HYDROLASE DIGH"/>
    <property type="match status" value="1"/>
</dbReference>
<dbReference type="RefSeq" id="WP_185163335.1">
    <property type="nucleotide sequence ID" value="NZ_JACKWY010000001.1"/>
</dbReference>
<dbReference type="SMART" id="SM00728">
    <property type="entry name" value="ChW"/>
    <property type="match status" value="6"/>
</dbReference>
<dbReference type="Gene3D" id="3.20.20.80">
    <property type="entry name" value="Glycosidases"/>
    <property type="match status" value="1"/>
</dbReference>
<protein>
    <submittedName>
        <fullName evidence="3">Family 10 glycosylhydrolase</fullName>
    </submittedName>
</protein>
<evidence type="ECO:0000313" key="3">
    <source>
        <dbReference type="EMBL" id="MBB6713529.1"/>
    </source>
</evidence>
<name>A0A7X0S9M0_9CLOT</name>
<dbReference type="AlphaFoldDB" id="A0A7X0S9M0"/>
<dbReference type="EMBL" id="JACKWY010000001">
    <property type="protein sequence ID" value="MBB6713529.1"/>
    <property type="molecule type" value="Genomic_DNA"/>
</dbReference>
<dbReference type="InterPro" id="IPR003790">
    <property type="entry name" value="GHL10"/>
</dbReference>
<dbReference type="Pfam" id="PF02638">
    <property type="entry name" value="GHL10"/>
    <property type="match status" value="1"/>
</dbReference>
<dbReference type="GO" id="GO:0016787">
    <property type="term" value="F:hydrolase activity"/>
    <property type="evidence" value="ECO:0007669"/>
    <property type="project" value="UniProtKB-KW"/>
</dbReference>
<reference evidence="3 4" key="1">
    <citation type="submission" date="2020-08" db="EMBL/GenBank/DDBJ databases">
        <title>Clostridia isolated from Swiss meat.</title>
        <authorList>
            <person name="Wambui J."/>
            <person name="Stevens M.J.A."/>
            <person name="Stephan R."/>
        </authorList>
    </citation>
    <scope>NUCLEOTIDE SEQUENCE [LARGE SCALE GENOMIC DNA]</scope>
    <source>
        <strain evidence="3 4">CM001</strain>
    </source>
</reference>
<feature type="domain" description="Glycosyl hydrolase-like 10" evidence="2">
    <location>
        <begin position="30"/>
        <end position="343"/>
    </location>
</feature>
<keyword evidence="1" id="KW-0732">Signal</keyword>
<evidence type="ECO:0000256" key="1">
    <source>
        <dbReference type="ARBA" id="ARBA00022729"/>
    </source>
</evidence>
<dbReference type="PANTHER" id="PTHR43405">
    <property type="entry name" value="GLYCOSYL HYDROLASE DIGH"/>
    <property type="match status" value="1"/>
</dbReference>
<evidence type="ECO:0000313" key="4">
    <source>
        <dbReference type="Proteomes" id="UP000585258"/>
    </source>
</evidence>
<dbReference type="InterPro" id="IPR017853">
    <property type="entry name" value="GH"/>
</dbReference>
<dbReference type="Pfam" id="PF07538">
    <property type="entry name" value="ChW"/>
    <property type="match status" value="6"/>
</dbReference>
<gene>
    <name evidence="3" type="ORF">H7E68_02115</name>
</gene>
<keyword evidence="3" id="KW-0378">Hydrolase</keyword>
<comment type="caution">
    <text evidence="3">The sequence shown here is derived from an EMBL/GenBank/DDBJ whole genome shotgun (WGS) entry which is preliminary data.</text>
</comment>
<organism evidence="3 4">
    <name type="scientific">Clostridium gasigenes</name>
    <dbReference type="NCBI Taxonomy" id="94869"/>
    <lineage>
        <taxon>Bacteria</taxon>
        <taxon>Bacillati</taxon>
        <taxon>Bacillota</taxon>
        <taxon>Clostridia</taxon>
        <taxon>Eubacteriales</taxon>
        <taxon>Clostridiaceae</taxon>
        <taxon>Clostridium</taxon>
    </lineage>
</organism>
<accession>A0A7X0S9M0</accession>
<sequence>MKKVSVFLIMCIFILNNTLWVKAGIRDEEEMRAVWVTSVYNQDWPSQGSKNNVQAQKDEFINLLNDVKSLGFNTVMVQVRPKGDALYKSNINPWSDVLTGSQGKDPGYDPLEFAILEAHKRGIEVHAWFNPYRVTTSGTDLNKLAPNHFARKNPGTVIQYNNALVYNPALPEVRQHIVDTVAEVVRNYNVDGIHFDDYFYPNKNINDTDAYNKYGNGMNIDDFRRNNVNEMVKSVYNTIKSIKSNVQFGISPRGIWKNKSSDQTGSDTSGGQSYYDIYADTRTWIKNGWLDYVIPQIYWEIGNAAAGYSKLIKWWSDEVNNTNVDLYIGQGIYKPSVAKEIDSQINLNRQYSNIKGSVYFAYRDIRNNTEGIRDKLVRLNTQYDSQLSDNSIKGVVYKTHVQHNGWQGWKYNGQVSGTLGEAKRLESIQIKANGLPSGSNIVYRTHVQDYGWQSWKANGEVSGTIGESKRIEALEIKLQGAPDYYHVEYRAHVEDRGWGEWKRDGKMVGTEGQSKRVEAVEIRIVEDPIPKAVYETHVQDYGWQGNKVNGEISGTEGKSKRIESIKISLDNVPQDMKISYQTHIEDYGWSSWKGNGEISGTVGEEKRLEAIKIKLDGNSYGYHAEYRAHIQDYGWGTWVRDGEIAGTVGKAKRIEAIQIRLVKN</sequence>
<dbReference type="InterPro" id="IPR006637">
    <property type="entry name" value="ChW"/>
</dbReference>
<dbReference type="InterPro" id="IPR052177">
    <property type="entry name" value="Divisome_Glycosyl_Hydrolase"/>
</dbReference>